<keyword evidence="8" id="KW-1185">Reference proteome</keyword>
<organism evidence="7 8">
    <name type="scientific">Microdochium bolleyi</name>
    <dbReference type="NCBI Taxonomy" id="196109"/>
    <lineage>
        <taxon>Eukaryota</taxon>
        <taxon>Fungi</taxon>
        <taxon>Dikarya</taxon>
        <taxon>Ascomycota</taxon>
        <taxon>Pezizomycotina</taxon>
        <taxon>Sordariomycetes</taxon>
        <taxon>Xylariomycetidae</taxon>
        <taxon>Xylariales</taxon>
        <taxon>Microdochiaceae</taxon>
        <taxon>Microdochium</taxon>
    </lineage>
</organism>
<dbReference type="STRING" id="196109.A0A136IVG5"/>
<feature type="compositionally biased region" description="Pro residues" evidence="5">
    <location>
        <begin position="294"/>
        <end position="305"/>
    </location>
</feature>
<comment type="subcellular location">
    <subcellularLocation>
        <location evidence="1">Membrane</location>
        <topology evidence="1">Single-pass membrane protein</topology>
    </subcellularLocation>
</comment>
<evidence type="ECO:0000313" key="8">
    <source>
        <dbReference type="Proteomes" id="UP000070501"/>
    </source>
</evidence>
<proteinExistence type="predicted"/>
<feature type="region of interest" description="Disordered" evidence="5">
    <location>
        <begin position="289"/>
        <end position="317"/>
    </location>
</feature>
<feature type="region of interest" description="Disordered" evidence="5">
    <location>
        <begin position="135"/>
        <end position="178"/>
    </location>
</feature>
<feature type="compositionally biased region" description="Low complexity" evidence="5">
    <location>
        <begin position="135"/>
        <end position="171"/>
    </location>
</feature>
<keyword evidence="4 6" id="KW-0472">Membrane</keyword>
<feature type="transmembrane region" description="Helical" evidence="6">
    <location>
        <begin position="185"/>
        <end position="212"/>
    </location>
</feature>
<evidence type="ECO:0000256" key="5">
    <source>
        <dbReference type="SAM" id="MobiDB-lite"/>
    </source>
</evidence>
<evidence type="ECO:0000256" key="2">
    <source>
        <dbReference type="ARBA" id="ARBA00022692"/>
    </source>
</evidence>
<dbReference type="InParanoid" id="A0A136IVG5"/>
<evidence type="ECO:0000256" key="1">
    <source>
        <dbReference type="ARBA" id="ARBA00004167"/>
    </source>
</evidence>
<evidence type="ECO:0000256" key="3">
    <source>
        <dbReference type="ARBA" id="ARBA00022989"/>
    </source>
</evidence>
<keyword evidence="3 6" id="KW-1133">Transmembrane helix</keyword>
<accession>A0A136IVG5</accession>
<evidence type="ECO:0000313" key="7">
    <source>
        <dbReference type="EMBL" id="KXJ88865.1"/>
    </source>
</evidence>
<dbReference type="EMBL" id="KQ964257">
    <property type="protein sequence ID" value="KXJ88865.1"/>
    <property type="molecule type" value="Genomic_DNA"/>
</dbReference>
<dbReference type="InterPro" id="IPR051694">
    <property type="entry name" value="Immunoregulatory_rcpt-like"/>
</dbReference>
<dbReference type="GO" id="GO:0071944">
    <property type="term" value="C:cell periphery"/>
    <property type="evidence" value="ECO:0007669"/>
    <property type="project" value="UniProtKB-ARBA"/>
</dbReference>
<dbReference type="Proteomes" id="UP000070501">
    <property type="component" value="Unassembled WGS sequence"/>
</dbReference>
<sequence>MAKNPVADVGLNCPEGGTFYICENSTTRFLGCCGIDPCTDGMGVCPPSKLFTSSFDAARYYSILPQKCASYPDKAEWYTCAFKGTTYSPFMGCCKTNPCENHGCARSMLVAAELSGNAYNADLFLTGGDSSAVASSSTTSTAHSTSVSTPTSVPSATSMLSPRPSASSSVPLTGSTGNATKDNGLSAGAIIGIAVGCASVALLLLLLAVMCWRRPRKAKDSRSNIPHAGMPSSGVDAAVAELSKETSTRSPSQLDPSPMVPYIPYSPYRDSLASHPTMVNPSSYQAYHRSSFAPSPPTSTSPGPPAALHHGHVRSFSPSIGMQHTGHTSQAISLAPGWPMPHGDHQQVVSPVGVSQDGWAGAMNHDSMRSQGRYTLLSELDSVSPAPKEQSRTNQQQQQQQQDKETVDCNGAALGASPGPVYEMAGEINVPHRV</sequence>
<dbReference type="AlphaFoldDB" id="A0A136IVG5"/>
<name>A0A136IVG5_9PEZI</name>
<keyword evidence="2 6" id="KW-0812">Transmembrane</keyword>
<feature type="region of interest" description="Disordered" evidence="5">
    <location>
        <begin position="218"/>
        <end position="260"/>
    </location>
</feature>
<evidence type="ECO:0000256" key="4">
    <source>
        <dbReference type="ARBA" id="ARBA00023136"/>
    </source>
</evidence>
<gene>
    <name evidence="7" type="ORF">Micbo1qcDRAFT_177897</name>
</gene>
<dbReference type="GO" id="GO:0016020">
    <property type="term" value="C:membrane"/>
    <property type="evidence" value="ECO:0007669"/>
    <property type="project" value="UniProtKB-SubCell"/>
</dbReference>
<protein>
    <submittedName>
        <fullName evidence="7">Uncharacterized protein</fullName>
    </submittedName>
</protein>
<evidence type="ECO:0000256" key="6">
    <source>
        <dbReference type="SAM" id="Phobius"/>
    </source>
</evidence>
<dbReference type="OrthoDB" id="3692311at2759"/>
<reference evidence="8" key="1">
    <citation type="submission" date="2016-02" db="EMBL/GenBank/DDBJ databases">
        <title>Draft genome sequence of Microdochium bolleyi, a fungal endophyte of beachgrass.</title>
        <authorList>
            <consortium name="DOE Joint Genome Institute"/>
            <person name="David A.S."/>
            <person name="May G."/>
            <person name="Haridas S."/>
            <person name="Lim J."/>
            <person name="Wang M."/>
            <person name="Labutti K."/>
            <person name="Lipzen A."/>
            <person name="Barry K."/>
            <person name="Grigoriev I.V."/>
        </authorList>
    </citation>
    <scope>NUCLEOTIDE SEQUENCE [LARGE SCALE GENOMIC DNA]</scope>
    <source>
        <strain evidence="8">J235TASD1</strain>
    </source>
</reference>
<feature type="region of interest" description="Disordered" evidence="5">
    <location>
        <begin position="381"/>
        <end position="420"/>
    </location>
</feature>
<dbReference type="PANTHER" id="PTHR15549">
    <property type="entry name" value="PAIRED IMMUNOGLOBULIN-LIKE TYPE 2 RECEPTOR"/>
    <property type="match status" value="1"/>
</dbReference>